<keyword evidence="4 6" id="KW-1133">Transmembrane helix</keyword>
<evidence type="ECO:0000256" key="1">
    <source>
        <dbReference type="ARBA" id="ARBA00004141"/>
    </source>
</evidence>
<keyword evidence="8" id="KW-1185">Reference proteome</keyword>
<evidence type="ECO:0000256" key="4">
    <source>
        <dbReference type="ARBA" id="ARBA00022989"/>
    </source>
</evidence>
<accession>A0A0P1KLN8</accession>
<dbReference type="OrthoDB" id="10267969at2759"/>
<feature type="transmembrane region" description="Helical" evidence="6">
    <location>
        <begin position="243"/>
        <end position="261"/>
    </location>
</feature>
<comment type="similarity">
    <text evidence="2 6">Belongs to the peroxisomal membrane protein PXMP2/4 family.</text>
</comment>
<dbReference type="EMBL" id="LN890560">
    <property type="protein sequence ID" value="CUS20313.1"/>
    <property type="molecule type" value="Genomic_DNA"/>
</dbReference>
<feature type="transmembrane region" description="Helical" evidence="6">
    <location>
        <begin position="197"/>
        <end position="218"/>
    </location>
</feature>
<dbReference type="PANTHER" id="PTHR11266:SF50">
    <property type="entry name" value="VACUOLAR MEMBRANE PROTEIN YOR292C"/>
    <property type="match status" value="1"/>
</dbReference>
<evidence type="ECO:0000256" key="2">
    <source>
        <dbReference type="ARBA" id="ARBA00006824"/>
    </source>
</evidence>
<dbReference type="GO" id="GO:0016020">
    <property type="term" value="C:membrane"/>
    <property type="evidence" value="ECO:0007669"/>
    <property type="project" value="UniProtKB-SubCell"/>
</dbReference>
<dbReference type="AlphaFoldDB" id="A0A0P1KLN8"/>
<dbReference type="GO" id="GO:0005739">
    <property type="term" value="C:mitochondrion"/>
    <property type="evidence" value="ECO:0007669"/>
    <property type="project" value="TreeGrafter"/>
</dbReference>
<sequence length="329" mass="37183">MPIELLGRDQIAVSYGQDDEGPVWVRQRSRDLRSRAAQWAAEWGRHAREAVEARTLLRVGVVHWVMLAVWAVLLLKMASVYERWYARSALFTTICTNALLFGTSDILAQCVLQYTWAPVDPTPVPLDTTARALASRYALFTDQEPDADGASIFNEYGPRGSSPDAASSGVLEQQLGYSNSASSAPLAQPLRAPSFDFYRWVCFMAWGSFLSFFQVPWYRILNYLYTEDPTVVQVLERVLSDQLVYSPISLYCFFMYASYIMEKGDAASFRTKIQRLYIGTLGCNYLLWPAVQFINFLAVPKHLQVPFSSSVGVLWNCFLSMRNASHPAK</sequence>
<reference evidence="8" key="1">
    <citation type="submission" date="2015-10" db="EMBL/GenBank/DDBJ databases">
        <authorList>
            <person name="Devillers H."/>
        </authorList>
    </citation>
    <scope>NUCLEOTIDE SEQUENCE [LARGE SCALE GENOMIC DNA]</scope>
</reference>
<gene>
    <name evidence="7" type="ORF">LAQU0_S01e03796g</name>
</gene>
<keyword evidence="3 6" id="KW-0812">Transmembrane</keyword>
<evidence type="ECO:0000256" key="6">
    <source>
        <dbReference type="RuleBase" id="RU363053"/>
    </source>
</evidence>
<feature type="transmembrane region" description="Helical" evidence="6">
    <location>
        <begin position="61"/>
        <end position="81"/>
    </location>
</feature>
<evidence type="ECO:0000313" key="8">
    <source>
        <dbReference type="Proteomes" id="UP000236544"/>
    </source>
</evidence>
<organism evidence="7 8">
    <name type="scientific">Lachancea quebecensis</name>
    <dbReference type="NCBI Taxonomy" id="1654605"/>
    <lineage>
        <taxon>Eukaryota</taxon>
        <taxon>Fungi</taxon>
        <taxon>Dikarya</taxon>
        <taxon>Ascomycota</taxon>
        <taxon>Saccharomycotina</taxon>
        <taxon>Saccharomycetes</taxon>
        <taxon>Saccharomycetales</taxon>
        <taxon>Saccharomycetaceae</taxon>
        <taxon>Lachancea</taxon>
    </lineage>
</organism>
<comment type="subcellular location">
    <subcellularLocation>
        <location evidence="1">Membrane</location>
        <topology evidence="1">Multi-pass membrane protein</topology>
    </subcellularLocation>
</comment>
<dbReference type="PANTHER" id="PTHR11266">
    <property type="entry name" value="PEROXISOMAL MEMBRANE PROTEIN 2, PXMP2 MPV17"/>
    <property type="match status" value="1"/>
</dbReference>
<keyword evidence="5 6" id="KW-0472">Membrane</keyword>
<name>A0A0P1KLN8_9SACH</name>
<dbReference type="InterPro" id="IPR007248">
    <property type="entry name" value="Mpv17_PMP22"/>
</dbReference>
<feature type="transmembrane region" description="Helical" evidence="6">
    <location>
        <begin position="273"/>
        <end position="291"/>
    </location>
</feature>
<dbReference type="Proteomes" id="UP000236544">
    <property type="component" value="Unassembled WGS sequence"/>
</dbReference>
<protein>
    <submittedName>
        <fullName evidence="7">LAQU0S01e03796g1_1</fullName>
    </submittedName>
</protein>
<dbReference type="Pfam" id="PF04117">
    <property type="entry name" value="Mpv17_PMP22"/>
    <property type="match status" value="1"/>
</dbReference>
<evidence type="ECO:0000256" key="5">
    <source>
        <dbReference type="ARBA" id="ARBA00023136"/>
    </source>
</evidence>
<proteinExistence type="inferred from homology"/>
<evidence type="ECO:0000313" key="7">
    <source>
        <dbReference type="EMBL" id="CUS20313.1"/>
    </source>
</evidence>
<evidence type="ECO:0000256" key="3">
    <source>
        <dbReference type="ARBA" id="ARBA00022692"/>
    </source>
</evidence>